<dbReference type="GO" id="GO:0004519">
    <property type="term" value="F:endonuclease activity"/>
    <property type="evidence" value="ECO:0007669"/>
    <property type="project" value="InterPro"/>
</dbReference>
<evidence type="ECO:0000313" key="2">
    <source>
        <dbReference type="EMBL" id="ADG97643.1"/>
    </source>
</evidence>
<reference evidence="2 3" key="1">
    <citation type="journal article" date="2010" name="Stand. Genomic Sci.">
        <title>Complete genome sequence of Segniliparus rotundus type strain (CDC 1076).</title>
        <authorList>
            <person name="Sikorski J."/>
            <person name="Lapidus A."/>
            <person name="Copeland A."/>
            <person name="Misra M."/>
            <person name="Glavina Del Rio T."/>
            <person name="Nolan M."/>
            <person name="Lucas S."/>
            <person name="Chen F."/>
            <person name="Tice H."/>
            <person name="Cheng J.F."/>
            <person name="Jando M."/>
            <person name="Schneider S."/>
            <person name="Bruce D."/>
            <person name="Goodwin L."/>
            <person name="Pitluck S."/>
            <person name="Liolios K."/>
            <person name="Mikhailova N."/>
            <person name="Pati A."/>
            <person name="Ivanova N."/>
            <person name="Mavromatis K."/>
            <person name="Chen A."/>
            <person name="Palaniappan K."/>
            <person name="Chertkov O."/>
            <person name="Land M."/>
            <person name="Hauser L."/>
            <person name="Chang Y.J."/>
            <person name="Jeffries C.D."/>
            <person name="Brettin T."/>
            <person name="Detter J.C."/>
            <person name="Han C."/>
            <person name="Rohde M."/>
            <person name="Goker M."/>
            <person name="Bristow J."/>
            <person name="Eisen J.A."/>
            <person name="Markowitz V."/>
            <person name="Hugenholtz P."/>
            <person name="Kyrpides N.C."/>
            <person name="Klenk H.P."/>
        </authorList>
    </citation>
    <scope>NUCLEOTIDE SEQUENCE [LARGE SCALE GENOMIC DNA]</scope>
    <source>
        <strain evidence="3">ATCC BAA-972 / CDC 1076 / CIP 108378 / DSM 44985 / JCM 13578</strain>
    </source>
</reference>
<evidence type="ECO:0000259" key="1">
    <source>
        <dbReference type="Pfam" id="PF01844"/>
    </source>
</evidence>
<accession>D6ZFB9</accession>
<dbReference type="HOGENOM" id="CLU_176860_0_0_11"/>
<dbReference type="Proteomes" id="UP000002247">
    <property type="component" value="Chromosome"/>
</dbReference>
<dbReference type="KEGG" id="srt:Srot_1172"/>
<gene>
    <name evidence="2" type="ordered locus">Srot_1172</name>
</gene>
<protein>
    <recommendedName>
        <fullName evidence="1">HNH domain-containing protein</fullName>
    </recommendedName>
</protein>
<dbReference type="OrthoDB" id="4565094at2"/>
<proteinExistence type="predicted"/>
<dbReference type="STRING" id="640132.Srot_1172"/>
<keyword evidence="3" id="KW-1185">Reference proteome</keyword>
<feature type="domain" description="HNH" evidence="1">
    <location>
        <begin position="24"/>
        <end position="76"/>
    </location>
</feature>
<organism evidence="2 3">
    <name type="scientific">Segniliparus rotundus (strain ATCC BAA-972 / CDC 1076 / CIP 108378 / DSM 44985 / JCM 13578)</name>
    <dbReference type="NCBI Taxonomy" id="640132"/>
    <lineage>
        <taxon>Bacteria</taxon>
        <taxon>Bacillati</taxon>
        <taxon>Actinomycetota</taxon>
        <taxon>Actinomycetes</taxon>
        <taxon>Mycobacteriales</taxon>
        <taxon>Segniliparaceae</taxon>
        <taxon>Segniliparus</taxon>
    </lineage>
</organism>
<dbReference type="GO" id="GO:0003676">
    <property type="term" value="F:nucleic acid binding"/>
    <property type="evidence" value="ECO:0007669"/>
    <property type="project" value="InterPro"/>
</dbReference>
<dbReference type="Gene3D" id="1.10.30.50">
    <property type="match status" value="1"/>
</dbReference>
<dbReference type="GO" id="GO:0008270">
    <property type="term" value="F:zinc ion binding"/>
    <property type="evidence" value="ECO:0007669"/>
    <property type="project" value="InterPro"/>
</dbReference>
<dbReference type="Pfam" id="PF01844">
    <property type="entry name" value="HNH"/>
    <property type="match status" value="1"/>
</dbReference>
<dbReference type="eggNOG" id="ENOG502ZJ38">
    <property type="taxonomic scope" value="Bacteria"/>
</dbReference>
<dbReference type="EMBL" id="CP001958">
    <property type="protein sequence ID" value="ADG97643.1"/>
    <property type="molecule type" value="Genomic_DNA"/>
</dbReference>
<dbReference type="AlphaFoldDB" id="D6ZFB9"/>
<sequence length="91" mass="10365">MAASWSGDKAAKLRARLRAERRPCWICRQPIDYNAPPEHPDSFQADHAYPRATHPHLAFDYQNLRASHARCNQTRGAAQPAHAAWARSEDF</sequence>
<dbReference type="RefSeq" id="WP_013138099.1">
    <property type="nucleotide sequence ID" value="NC_014168.1"/>
</dbReference>
<evidence type="ECO:0000313" key="3">
    <source>
        <dbReference type="Proteomes" id="UP000002247"/>
    </source>
</evidence>
<dbReference type="InterPro" id="IPR002711">
    <property type="entry name" value="HNH"/>
</dbReference>
<name>D6ZFB9_SEGRD</name>